<sequence length="200" mass="21653">MTIDGKVKRSHPAGPAPLELILLCHAATRAMKTGRFPTGDEPAQFDGRALLAPLRAYGDTRVIASPARVTRETAGWIADAFEIVPAFDDIDYGRWRGLSIREMGEREPEHVAAWLADPLARPHGGESVGMLAMRVAQGLTFIDRLNARERCIVVTHAIVVKVALAHVLGTPLASVYGMDLAPLSSTVLKRASPEDAWTLV</sequence>
<keyword evidence="2" id="KW-1185">Reference proteome</keyword>
<proteinExistence type="predicted"/>
<dbReference type="AlphaFoldDB" id="A0A158APC1"/>
<comment type="caution">
    <text evidence="1">The sequence shown here is derived from an EMBL/GenBank/DDBJ whole genome shotgun (WGS) entry which is preliminary data.</text>
</comment>
<evidence type="ECO:0000313" key="1">
    <source>
        <dbReference type="EMBL" id="SAK58877.1"/>
    </source>
</evidence>
<dbReference type="InterPro" id="IPR029033">
    <property type="entry name" value="His_PPase_superfam"/>
</dbReference>
<protein>
    <submittedName>
        <fullName evidence="1">Phosphoglycerate mutase</fullName>
    </submittedName>
</protein>
<reference evidence="1" key="1">
    <citation type="submission" date="2016-01" db="EMBL/GenBank/DDBJ databases">
        <authorList>
            <person name="Peeters C."/>
        </authorList>
    </citation>
    <scope>NUCLEOTIDE SEQUENCE [LARGE SCALE GENOMIC DNA]</scope>
    <source>
        <strain evidence="1">LMG 29323</strain>
    </source>
</reference>
<dbReference type="STRING" id="1777141.AWB80_02465"/>
<gene>
    <name evidence="1" type="ORF">AWB80_02465</name>
</gene>
<dbReference type="Proteomes" id="UP000054911">
    <property type="component" value="Unassembled WGS sequence"/>
</dbReference>
<dbReference type="SUPFAM" id="SSF53254">
    <property type="entry name" value="Phosphoglycerate mutase-like"/>
    <property type="match status" value="1"/>
</dbReference>
<accession>A0A158APC1</accession>
<dbReference type="Pfam" id="PF00300">
    <property type="entry name" value="His_Phos_1"/>
    <property type="match status" value="1"/>
</dbReference>
<organism evidence="1 2">
    <name type="scientific">Caballeronia pedi</name>
    <dbReference type="NCBI Taxonomy" id="1777141"/>
    <lineage>
        <taxon>Bacteria</taxon>
        <taxon>Pseudomonadati</taxon>
        <taxon>Pseudomonadota</taxon>
        <taxon>Betaproteobacteria</taxon>
        <taxon>Burkholderiales</taxon>
        <taxon>Burkholderiaceae</taxon>
        <taxon>Caballeronia</taxon>
    </lineage>
</organism>
<dbReference type="Gene3D" id="3.40.50.1240">
    <property type="entry name" value="Phosphoglycerate mutase-like"/>
    <property type="match status" value="1"/>
</dbReference>
<name>A0A158APC1_9BURK</name>
<dbReference type="EMBL" id="FCOE02000006">
    <property type="protein sequence ID" value="SAK58877.1"/>
    <property type="molecule type" value="Genomic_DNA"/>
</dbReference>
<evidence type="ECO:0000313" key="2">
    <source>
        <dbReference type="Proteomes" id="UP000054911"/>
    </source>
</evidence>
<dbReference type="InterPro" id="IPR013078">
    <property type="entry name" value="His_Pase_superF_clade-1"/>
</dbReference>